<dbReference type="STRING" id="366602.Caul_1075"/>
<dbReference type="OrthoDB" id="7273729at2"/>
<dbReference type="InterPro" id="IPR002481">
    <property type="entry name" value="FUR"/>
</dbReference>
<dbReference type="HOGENOM" id="CLU_1736574_0_0_5"/>
<dbReference type="EMBL" id="CP000927">
    <property type="protein sequence ID" value="ABZ70205.1"/>
    <property type="molecule type" value="Genomic_DNA"/>
</dbReference>
<organism evidence="1">
    <name type="scientific">Caulobacter sp. (strain K31)</name>
    <dbReference type="NCBI Taxonomy" id="366602"/>
    <lineage>
        <taxon>Bacteria</taxon>
        <taxon>Pseudomonadati</taxon>
        <taxon>Pseudomonadota</taxon>
        <taxon>Alphaproteobacteria</taxon>
        <taxon>Caulobacterales</taxon>
        <taxon>Caulobacteraceae</taxon>
        <taxon>Caulobacter</taxon>
    </lineage>
</organism>
<dbReference type="InterPro" id="IPR036390">
    <property type="entry name" value="WH_DNA-bd_sf"/>
</dbReference>
<name>B0SX44_CAUSK</name>
<proteinExistence type="predicted"/>
<dbReference type="InterPro" id="IPR036388">
    <property type="entry name" value="WH-like_DNA-bd_sf"/>
</dbReference>
<dbReference type="AlphaFoldDB" id="B0SX44"/>
<gene>
    <name evidence="1" type="ordered locus">Caul_1075</name>
</gene>
<dbReference type="eggNOG" id="COG0735">
    <property type="taxonomic scope" value="Bacteria"/>
</dbReference>
<dbReference type="Gene3D" id="1.10.10.10">
    <property type="entry name" value="Winged helix-like DNA-binding domain superfamily/Winged helix DNA-binding domain"/>
    <property type="match status" value="1"/>
</dbReference>
<protein>
    <submittedName>
        <fullName evidence="1">Putative ferric uptake regulator, Fur family</fullName>
    </submittedName>
</protein>
<evidence type="ECO:0000313" key="1">
    <source>
        <dbReference type="EMBL" id="ABZ70205.1"/>
    </source>
</evidence>
<dbReference type="SUPFAM" id="SSF46785">
    <property type="entry name" value="Winged helix' DNA-binding domain"/>
    <property type="match status" value="1"/>
</dbReference>
<dbReference type="Pfam" id="PF01475">
    <property type="entry name" value="FUR"/>
    <property type="match status" value="1"/>
</dbReference>
<sequence length="154" mass="16739">MPHTVDAVFREALRRAGLPGHGPLPRLLALLRASPETHVTATEVADMAAEAGLAVTLADLVRHLDALADHGLLGRLPTTTTELVFDTQPEPHFHLVYEETEQIVDLHVSAETLLTMIRDALAQRPDGVEILVRFRRDPAAAVHSSRVAGDVEIV</sequence>
<dbReference type="GO" id="GO:0003700">
    <property type="term" value="F:DNA-binding transcription factor activity"/>
    <property type="evidence" value="ECO:0007669"/>
    <property type="project" value="InterPro"/>
</dbReference>
<dbReference type="KEGG" id="cak:Caul_1075"/>
<reference evidence="1" key="1">
    <citation type="submission" date="2008-01" db="EMBL/GenBank/DDBJ databases">
        <title>Complete sequence of chromosome of Caulobacter sp. K31.</title>
        <authorList>
            <consortium name="US DOE Joint Genome Institute"/>
            <person name="Copeland A."/>
            <person name="Lucas S."/>
            <person name="Lapidus A."/>
            <person name="Barry K."/>
            <person name="Glavina del Rio T."/>
            <person name="Dalin E."/>
            <person name="Tice H."/>
            <person name="Pitluck S."/>
            <person name="Bruce D."/>
            <person name="Goodwin L."/>
            <person name="Thompson L.S."/>
            <person name="Brettin T."/>
            <person name="Detter J.C."/>
            <person name="Han C."/>
            <person name="Schmutz J."/>
            <person name="Larimer F."/>
            <person name="Land M."/>
            <person name="Hauser L."/>
            <person name="Kyrpides N."/>
            <person name="Kim E."/>
            <person name="Stephens C."/>
            <person name="Richardson P."/>
        </authorList>
    </citation>
    <scope>NUCLEOTIDE SEQUENCE [LARGE SCALE GENOMIC DNA]</scope>
    <source>
        <strain evidence="1">K31</strain>
    </source>
</reference>
<accession>B0SX44</accession>